<feature type="domain" description="Phosphoribosyltransferase" evidence="1">
    <location>
        <begin position="15"/>
        <end position="141"/>
    </location>
</feature>
<proteinExistence type="predicted"/>
<dbReference type="Proteomes" id="UP000175989">
    <property type="component" value="Unassembled WGS sequence"/>
</dbReference>
<dbReference type="Pfam" id="PF00156">
    <property type="entry name" value="Pribosyltran"/>
    <property type="match status" value="1"/>
</dbReference>
<dbReference type="Gene3D" id="3.40.50.2020">
    <property type="match status" value="1"/>
</dbReference>
<evidence type="ECO:0000313" key="2">
    <source>
        <dbReference type="EMBL" id="OFA00756.1"/>
    </source>
</evidence>
<dbReference type="AlphaFoldDB" id="A0A1E7WNN9"/>
<evidence type="ECO:0000313" key="3">
    <source>
        <dbReference type="Proteomes" id="UP000175989"/>
    </source>
</evidence>
<evidence type="ECO:0000259" key="1">
    <source>
        <dbReference type="Pfam" id="PF00156"/>
    </source>
</evidence>
<comment type="caution">
    <text evidence="2">The sequence shown here is derived from an EMBL/GenBank/DDBJ whole genome shotgun (WGS) entry which is preliminary data.</text>
</comment>
<dbReference type="PATRIC" id="fig|762836.4.peg.2490"/>
<dbReference type="InterPro" id="IPR050137">
    <property type="entry name" value="PyrR_bifunctional"/>
</dbReference>
<dbReference type="RefSeq" id="WP_070248340.1">
    <property type="nucleotide sequence ID" value="NZ_LROM01000082.1"/>
</dbReference>
<dbReference type="NCBIfam" id="NF003545">
    <property type="entry name" value="PRK05205.1-1"/>
    <property type="match status" value="1"/>
</dbReference>
<keyword evidence="3" id="KW-1185">Reference proteome</keyword>
<name>A0A1E7WNN9_9BURK</name>
<organism evidence="2 3">
    <name type="scientific">Duganella phyllosphaerae</name>
    <dbReference type="NCBI Taxonomy" id="762836"/>
    <lineage>
        <taxon>Bacteria</taxon>
        <taxon>Pseudomonadati</taxon>
        <taxon>Pseudomonadota</taxon>
        <taxon>Betaproteobacteria</taxon>
        <taxon>Burkholderiales</taxon>
        <taxon>Oxalobacteraceae</taxon>
        <taxon>Telluria group</taxon>
        <taxon>Duganella</taxon>
    </lineage>
</organism>
<gene>
    <name evidence="2" type="primary">pyrR</name>
    <name evidence="2" type="ORF">DUPY_24080</name>
</gene>
<dbReference type="PANTHER" id="PTHR11608">
    <property type="entry name" value="BIFUNCTIONAL PROTEIN PYRR"/>
    <property type="match status" value="1"/>
</dbReference>
<dbReference type="InterPro" id="IPR000836">
    <property type="entry name" value="PRTase_dom"/>
</dbReference>
<dbReference type="InterPro" id="IPR029057">
    <property type="entry name" value="PRTase-like"/>
</dbReference>
<sequence length="171" mass="18191">MPTTNPNQLDAEALYATLLADVQAGLAGVADVAIVGIHSGGAWIAERLAADLGLSDRCGVLDVSFYRDDYAKKGLPAEVKPTNITFDVAAANILLVDDVLYTGRTTRAAINELFDYGRPARIMLAALVDRGERQLPVAADFVAAHVTVQKGQALVLKRADDGQFTLTIDHA</sequence>
<dbReference type="SUPFAM" id="SSF53271">
    <property type="entry name" value="PRTase-like"/>
    <property type="match status" value="1"/>
</dbReference>
<dbReference type="EMBL" id="LROM01000082">
    <property type="protein sequence ID" value="OFA00756.1"/>
    <property type="molecule type" value="Genomic_DNA"/>
</dbReference>
<reference evidence="3" key="1">
    <citation type="journal article" date="2016" name="Front. Microbiol.">
        <title>Molecular Keys to the Janthinobacterium and Duganella spp. Interaction with the Plant Pathogen Fusarium graminearum.</title>
        <authorList>
            <person name="Haack F.S."/>
            <person name="Poehlein A."/>
            <person name="Kroger C."/>
            <person name="Voigt C.A."/>
            <person name="Piepenbring M."/>
            <person name="Bode H.B."/>
            <person name="Daniel R."/>
            <person name="Schafer W."/>
            <person name="Streit W.R."/>
        </authorList>
    </citation>
    <scope>NUCLEOTIDE SEQUENCE [LARGE SCALE GENOMIC DNA]</scope>
    <source>
        <strain evidence="3">T54</strain>
    </source>
</reference>
<dbReference type="PANTHER" id="PTHR11608:SF0">
    <property type="entry name" value="BIFUNCTIONAL PROTEIN PYRR"/>
    <property type="match status" value="1"/>
</dbReference>
<dbReference type="OrthoDB" id="9802227at2"/>
<protein>
    <submittedName>
        <fullName evidence="2">Bifunctional protein PyrR</fullName>
    </submittedName>
</protein>
<dbReference type="CDD" id="cd06223">
    <property type="entry name" value="PRTases_typeI"/>
    <property type="match status" value="1"/>
</dbReference>
<accession>A0A1E7WNN9</accession>